<evidence type="ECO:0000313" key="3">
    <source>
        <dbReference type="Proteomes" id="UP000015664"/>
    </source>
</evidence>
<proteinExistence type="predicted"/>
<evidence type="ECO:0000313" key="1">
    <source>
        <dbReference type="EMBL" id="EQC95120.1"/>
    </source>
</evidence>
<gene>
    <name evidence="1" type="ORF">LLT3_02905</name>
    <name evidence="2" type="ORF">LLT3_14540</name>
</gene>
<name>T0VA55_LACLC</name>
<protein>
    <submittedName>
        <fullName evidence="1">Uncharacterized protein</fullName>
    </submittedName>
</protein>
<dbReference type="EMBL" id="ATBE01000192">
    <property type="protein sequence ID" value="EQC95131.1"/>
    <property type="molecule type" value="Genomic_DNA"/>
</dbReference>
<sequence>MDMIKLNQIEELLNALIFIIQSWSNKILILNGYFHQPLAQSVISLKSIFIRSCCMTKRKILCPFYFYKMGR</sequence>
<reference evidence="1 3" key="1">
    <citation type="journal article" date="2013" name="ISME J.">
        <title>Multifactorial diversity sustains microbial community stability.</title>
        <authorList>
            <person name="Erkus O."/>
            <person name="de Jager V.C."/>
            <person name="Spus M."/>
            <person name="van Alen-Boerrigter I.J."/>
            <person name="van Rijswijck I.M."/>
            <person name="Hazelwood L."/>
            <person name="Janssen P.W."/>
            <person name="van Hijum S.A."/>
            <person name="Kleerebezem M."/>
            <person name="Smid E.J."/>
        </authorList>
    </citation>
    <scope>NUCLEOTIDE SEQUENCE [LARGE SCALE GENOMIC DNA]</scope>
    <source>
        <strain evidence="1 3">TIFN3</strain>
    </source>
</reference>
<organism evidence="1 3">
    <name type="scientific">Lactococcus cremoris subsp. cremoris TIFN3</name>
    <dbReference type="NCBI Taxonomy" id="1234873"/>
    <lineage>
        <taxon>Bacteria</taxon>
        <taxon>Bacillati</taxon>
        <taxon>Bacillota</taxon>
        <taxon>Bacilli</taxon>
        <taxon>Lactobacillales</taxon>
        <taxon>Streptococcaceae</taxon>
        <taxon>Lactococcus</taxon>
        <taxon>Lactococcus cremoris subsp. cremoris</taxon>
    </lineage>
</organism>
<dbReference type="Proteomes" id="UP000015664">
    <property type="component" value="Unassembled WGS sequence"/>
</dbReference>
<comment type="caution">
    <text evidence="1">The sequence shown here is derived from an EMBL/GenBank/DDBJ whole genome shotgun (WGS) entry which is preliminary data.</text>
</comment>
<dbReference type="EMBL" id="ATBE01000196">
    <property type="protein sequence ID" value="EQC95120.1"/>
    <property type="molecule type" value="Genomic_DNA"/>
</dbReference>
<dbReference type="AlphaFoldDB" id="T0VA55"/>
<evidence type="ECO:0000313" key="2">
    <source>
        <dbReference type="EMBL" id="EQC95131.1"/>
    </source>
</evidence>
<accession>T0VA55</accession>